<evidence type="ECO:0000256" key="1">
    <source>
        <dbReference type="SAM" id="Phobius"/>
    </source>
</evidence>
<keyword evidence="1" id="KW-0472">Membrane</keyword>
<dbReference type="PATRIC" id="fig|1121098.3.peg.2905"/>
<dbReference type="STRING" id="1121098.HMPREF1534_02865"/>
<gene>
    <name evidence="2" type="ORF">HMPREF1534_02865</name>
</gene>
<dbReference type="HOGENOM" id="CLU_206967_1_0_10"/>
<evidence type="ECO:0000313" key="2">
    <source>
        <dbReference type="EMBL" id="EOA53572.1"/>
    </source>
</evidence>
<name>U6RBV5_9BACT</name>
<keyword evidence="1" id="KW-1133">Transmembrane helix</keyword>
<accession>U6RBV5</accession>
<dbReference type="EMBL" id="AQHY01000032">
    <property type="protein sequence ID" value="EOA53572.1"/>
    <property type="molecule type" value="Genomic_DNA"/>
</dbReference>
<organism evidence="2 3">
    <name type="scientific">Phocaeicola massiliensis B84634 = Timone 84634 = DSM 17679 = JCM 13223</name>
    <dbReference type="NCBI Taxonomy" id="1121098"/>
    <lineage>
        <taxon>Bacteria</taxon>
        <taxon>Pseudomonadati</taxon>
        <taxon>Bacteroidota</taxon>
        <taxon>Bacteroidia</taxon>
        <taxon>Bacteroidales</taxon>
        <taxon>Bacteroidaceae</taxon>
        <taxon>Phocaeicola</taxon>
    </lineage>
</organism>
<comment type="caution">
    <text evidence="2">The sequence shown here is derived from an EMBL/GenBank/DDBJ whole genome shotgun (WGS) entry which is preliminary data.</text>
</comment>
<feature type="transmembrane region" description="Helical" evidence="1">
    <location>
        <begin position="20"/>
        <end position="42"/>
    </location>
</feature>
<protein>
    <submittedName>
        <fullName evidence="2">Uncharacterized protein</fullName>
    </submittedName>
</protein>
<sequence length="43" mass="4748">MGKNKKANHSKREEEKANKIVKGIFIALIVLALITMVGYAVYG</sequence>
<evidence type="ECO:0000313" key="3">
    <source>
        <dbReference type="Proteomes" id="UP000017831"/>
    </source>
</evidence>
<proteinExistence type="predicted"/>
<reference evidence="2 3" key="1">
    <citation type="submission" date="2013-04" db="EMBL/GenBank/DDBJ databases">
        <title>The Genome Sequence of Bacteroides massiliensis DSM 17679.</title>
        <authorList>
            <consortium name="The Broad Institute Genomics Platform"/>
            <person name="Earl A."/>
            <person name="Ward D."/>
            <person name="Feldgarden M."/>
            <person name="Gevers D."/>
            <person name="Martens E."/>
            <person name="Fenner L."/>
            <person name="Roux V."/>
            <person name="Mallet M.N."/>
            <person name="Raoult D."/>
            <person name="Walker B."/>
            <person name="Young S."/>
            <person name="Zeng Q."/>
            <person name="Gargeya S."/>
            <person name="Fitzgerald M."/>
            <person name="Haas B."/>
            <person name="Abouelleil A."/>
            <person name="Allen A.W."/>
            <person name="Alvarado L."/>
            <person name="Arachchi H.M."/>
            <person name="Berlin A.M."/>
            <person name="Chapman S.B."/>
            <person name="Gainer-Dewar J."/>
            <person name="Goldberg J."/>
            <person name="Griggs A."/>
            <person name="Gujja S."/>
            <person name="Hansen M."/>
            <person name="Howarth C."/>
            <person name="Imamovic A."/>
            <person name="Ireland A."/>
            <person name="Larimer J."/>
            <person name="McCowan C."/>
            <person name="Murphy C."/>
            <person name="Pearson M."/>
            <person name="Poon T.W."/>
            <person name="Priest M."/>
            <person name="Roberts A."/>
            <person name="Saif S."/>
            <person name="Shea T."/>
            <person name="Sisk P."/>
            <person name="Sykes S."/>
            <person name="Wortman J."/>
            <person name="Nusbaum C."/>
            <person name="Birren B."/>
        </authorList>
    </citation>
    <scope>NUCLEOTIDE SEQUENCE [LARGE SCALE GENOMIC DNA]</scope>
    <source>
        <strain evidence="3">B84634 / Timone 84634 / DSM 17679 / JCM 13223</strain>
    </source>
</reference>
<keyword evidence="3" id="KW-1185">Reference proteome</keyword>
<dbReference type="RefSeq" id="WP_005942573.1">
    <property type="nucleotide sequence ID" value="NZ_KB890346.1"/>
</dbReference>
<dbReference type="Proteomes" id="UP000017831">
    <property type="component" value="Unassembled WGS sequence"/>
</dbReference>
<keyword evidence="1" id="KW-0812">Transmembrane</keyword>
<dbReference type="AlphaFoldDB" id="U6RBV5"/>
<dbReference type="GeneID" id="79829354"/>